<dbReference type="PANTHER" id="PTHR18895">
    <property type="entry name" value="HEMK METHYLTRANSFERASE"/>
    <property type="match status" value="1"/>
</dbReference>
<comment type="similarity">
    <text evidence="5">Belongs to the protein N5-glutamine methyltransferase family. PrmC subfamily.</text>
</comment>
<evidence type="ECO:0000256" key="1">
    <source>
        <dbReference type="ARBA" id="ARBA00022603"/>
    </source>
</evidence>
<protein>
    <recommendedName>
        <fullName evidence="5">Release factor glutamine methyltransferase</fullName>
        <shortName evidence="5">RF MTase</shortName>
        <ecNumber evidence="5">2.1.1.297</ecNumber>
    </recommendedName>
    <alternativeName>
        <fullName evidence="5">N5-glutamine methyltransferase PrmC</fullName>
    </alternativeName>
    <alternativeName>
        <fullName evidence="5">Protein-(glutamine-N5) MTase PrmC</fullName>
    </alternativeName>
    <alternativeName>
        <fullName evidence="5">Protein-glutamine N-methyltransferase PrmC</fullName>
    </alternativeName>
</protein>
<dbReference type="OrthoDB" id="9800643at2"/>
<feature type="binding site" evidence="5">
    <location>
        <begin position="182"/>
        <end position="185"/>
    </location>
    <ligand>
        <name>substrate</name>
    </ligand>
</feature>
<evidence type="ECO:0000259" key="6">
    <source>
        <dbReference type="Pfam" id="PF05175"/>
    </source>
</evidence>
<evidence type="ECO:0000313" key="9">
    <source>
        <dbReference type="Proteomes" id="UP000054976"/>
    </source>
</evidence>
<dbReference type="Gene3D" id="1.10.8.10">
    <property type="entry name" value="DNA helicase RuvA subunit, C-terminal domain"/>
    <property type="match status" value="1"/>
</dbReference>
<comment type="catalytic activity">
    <reaction evidence="4 5">
        <text>L-glutaminyl-[peptide chain release factor] + S-adenosyl-L-methionine = N(5)-methyl-L-glutaminyl-[peptide chain release factor] + S-adenosyl-L-homocysteine + H(+)</text>
        <dbReference type="Rhea" id="RHEA:42896"/>
        <dbReference type="Rhea" id="RHEA-COMP:10271"/>
        <dbReference type="Rhea" id="RHEA-COMP:10272"/>
        <dbReference type="ChEBI" id="CHEBI:15378"/>
        <dbReference type="ChEBI" id="CHEBI:30011"/>
        <dbReference type="ChEBI" id="CHEBI:57856"/>
        <dbReference type="ChEBI" id="CHEBI:59789"/>
        <dbReference type="ChEBI" id="CHEBI:61891"/>
        <dbReference type="EC" id="2.1.1.297"/>
    </reaction>
</comment>
<dbReference type="EC" id="2.1.1.297" evidence="5"/>
<dbReference type="GO" id="GO:0032259">
    <property type="term" value="P:methylation"/>
    <property type="evidence" value="ECO:0007669"/>
    <property type="project" value="UniProtKB-KW"/>
</dbReference>
<dbReference type="STRING" id="86166.TAGGR_3252"/>
<dbReference type="InterPro" id="IPR040758">
    <property type="entry name" value="PrmC_N"/>
</dbReference>
<comment type="caution">
    <text evidence="5">Lacks conserved residue(s) required for the propagation of feature annotation.</text>
</comment>
<feature type="binding site" evidence="5">
    <location>
        <position position="139"/>
    </location>
    <ligand>
        <name>S-adenosyl-L-methionine</name>
        <dbReference type="ChEBI" id="CHEBI:59789"/>
    </ligand>
</feature>
<comment type="caution">
    <text evidence="8">The sequence shown here is derived from an EMBL/GenBank/DDBJ whole genome shotgun (WGS) entry which is preliminary data.</text>
</comment>
<comment type="function">
    <text evidence="5">Methylates the class 1 translation termination release factors RF1/PrfA and RF2/PrfB on the glutamine residue of the universally conserved GGQ motif.</text>
</comment>
<dbReference type="InterPro" id="IPR029063">
    <property type="entry name" value="SAM-dependent_MTases_sf"/>
</dbReference>
<dbReference type="SUPFAM" id="SSF53335">
    <property type="entry name" value="S-adenosyl-L-methionine-dependent methyltransferases"/>
    <property type="match status" value="1"/>
</dbReference>
<dbReference type="InterPro" id="IPR019874">
    <property type="entry name" value="RF_methyltr_PrmC"/>
</dbReference>
<feature type="domain" description="Methyltransferase small" evidence="6">
    <location>
        <begin position="103"/>
        <end position="190"/>
    </location>
</feature>
<evidence type="ECO:0000256" key="5">
    <source>
        <dbReference type="HAMAP-Rule" id="MF_02126"/>
    </source>
</evidence>
<evidence type="ECO:0000256" key="3">
    <source>
        <dbReference type="ARBA" id="ARBA00022691"/>
    </source>
</evidence>
<evidence type="ECO:0000313" key="8">
    <source>
        <dbReference type="EMBL" id="GAQ95776.1"/>
    </source>
</evidence>
<dbReference type="RefSeq" id="WP_059177199.1">
    <property type="nucleotide sequence ID" value="NZ_BCNO01000003.1"/>
</dbReference>
<evidence type="ECO:0000256" key="2">
    <source>
        <dbReference type="ARBA" id="ARBA00022679"/>
    </source>
</evidence>
<dbReference type="InterPro" id="IPR050320">
    <property type="entry name" value="N5-glutamine_MTase"/>
</dbReference>
<dbReference type="Proteomes" id="UP000054976">
    <property type="component" value="Unassembled WGS sequence"/>
</dbReference>
<evidence type="ECO:0000259" key="7">
    <source>
        <dbReference type="Pfam" id="PF17827"/>
    </source>
</evidence>
<dbReference type="InterPro" id="IPR004556">
    <property type="entry name" value="HemK-like"/>
</dbReference>
<sequence>MKALDKIRKILNENSLDIKEVQEIVCHVLKVEKTQLYTKNPEITSNEEKLINHLIERRLNREPLQYILGECIFYNIKIKVGPGVLIPRPETEIIVEEVIRRQNLIKKTGYRVLDLCTGSGCIALAVAKNIPQFHVFGIDISEKAVMYAKKNKVLNNVENINFVVGDLFEPFKEKVFSCITANPPYVKTEEVFNLQPEIRDFEPFEALNGGVDGLNFYRKIIENAHKYLLKDGLIFLEIGMGQAETVQNLALAEGFEVLEIVKDLAGIERVMILKK</sequence>
<dbReference type="CDD" id="cd02440">
    <property type="entry name" value="AdoMet_MTases"/>
    <property type="match status" value="1"/>
</dbReference>
<organism evidence="8 9">
    <name type="scientific">Thermodesulfovibrio aggregans</name>
    <dbReference type="NCBI Taxonomy" id="86166"/>
    <lineage>
        <taxon>Bacteria</taxon>
        <taxon>Pseudomonadati</taxon>
        <taxon>Nitrospirota</taxon>
        <taxon>Thermodesulfovibrionia</taxon>
        <taxon>Thermodesulfovibrionales</taxon>
        <taxon>Thermodesulfovibrionaceae</taxon>
        <taxon>Thermodesulfovibrio</taxon>
    </lineage>
</organism>
<dbReference type="AlphaFoldDB" id="A0A0U9HRW5"/>
<evidence type="ECO:0000256" key="4">
    <source>
        <dbReference type="ARBA" id="ARBA00048391"/>
    </source>
</evidence>
<dbReference type="Gene3D" id="3.40.50.150">
    <property type="entry name" value="Vaccinia Virus protein VP39"/>
    <property type="match status" value="1"/>
</dbReference>
<dbReference type="PANTHER" id="PTHR18895:SF74">
    <property type="entry name" value="MTRF1L RELEASE FACTOR GLUTAMINE METHYLTRANSFERASE"/>
    <property type="match status" value="1"/>
</dbReference>
<reference evidence="9" key="1">
    <citation type="submission" date="2016-01" db="EMBL/GenBank/DDBJ databases">
        <title>Draft genome sequence of Thermodesulfovibrio aggregans strain TGE-P1.</title>
        <authorList>
            <person name="Sekiguchi Y."/>
            <person name="Ohashi A."/>
            <person name="Matsuura N."/>
            <person name="Tourlousse M.D."/>
        </authorList>
    </citation>
    <scope>NUCLEOTIDE SEQUENCE [LARGE SCALE GENOMIC DNA]</scope>
    <source>
        <strain evidence="9">TGE-P1</strain>
    </source>
</reference>
<keyword evidence="1 5" id="KW-0489">Methyltransferase</keyword>
<feature type="binding site" evidence="5">
    <location>
        <position position="182"/>
    </location>
    <ligand>
        <name>S-adenosyl-L-methionine</name>
        <dbReference type="ChEBI" id="CHEBI:59789"/>
    </ligand>
</feature>
<keyword evidence="3 5" id="KW-0949">S-adenosyl-L-methionine</keyword>
<dbReference type="NCBIfam" id="TIGR00536">
    <property type="entry name" value="hemK_fam"/>
    <property type="match status" value="1"/>
</dbReference>
<feature type="domain" description="Release factor glutamine methyltransferase N-terminal" evidence="7">
    <location>
        <begin position="3"/>
        <end position="69"/>
    </location>
</feature>
<name>A0A0U9HRW5_9BACT</name>
<dbReference type="NCBIfam" id="TIGR03534">
    <property type="entry name" value="RF_mod_PrmC"/>
    <property type="match status" value="1"/>
</dbReference>
<proteinExistence type="inferred from homology"/>
<dbReference type="InterPro" id="IPR007848">
    <property type="entry name" value="Small_mtfrase_dom"/>
</dbReference>
<accession>A0A0U9HRW5</accession>
<dbReference type="EMBL" id="BCNO01000003">
    <property type="protein sequence ID" value="GAQ95776.1"/>
    <property type="molecule type" value="Genomic_DNA"/>
</dbReference>
<dbReference type="Pfam" id="PF05175">
    <property type="entry name" value="MTS"/>
    <property type="match status" value="1"/>
</dbReference>
<gene>
    <name evidence="5" type="primary">prmC</name>
    <name evidence="8" type="ORF">TAGGR_3252</name>
</gene>
<dbReference type="HAMAP" id="MF_02126">
    <property type="entry name" value="RF_methyltr_PrmC"/>
    <property type="match status" value="1"/>
</dbReference>
<dbReference type="Pfam" id="PF17827">
    <property type="entry name" value="PrmC_N"/>
    <property type="match status" value="1"/>
</dbReference>
<dbReference type="GO" id="GO:0102559">
    <property type="term" value="F:peptide chain release factor N(5)-glutamine methyltransferase activity"/>
    <property type="evidence" value="ECO:0007669"/>
    <property type="project" value="UniProtKB-EC"/>
</dbReference>
<keyword evidence="2 5" id="KW-0808">Transferase</keyword>
<keyword evidence="9" id="KW-1185">Reference proteome</keyword>